<feature type="transmembrane region" description="Helical" evidence="1">
    <location>
        <begin position="238"/>
        <end position="254"/>
    </location>
</feature>
<keyword evidence="1" id="KW-0812">Transmembrane</keyword>
<feature type="transmembrane region" description="Helical" evidence="1">
    <location>
        <begin position="180"/>
        <end position="200"/>
    </location>
</feature>
<feature type="domain" description="Acyltransferase 3" evidence="2">
    <location>
        <begin position="28"/>
        <end position="348"/>
    </location>
</feature>
<dbReference type="Pfam" id="PF01757">
    <property type="entry name" value="Acyl_transf_3"/>
    <property type="match status" value="1"/>
</dbReference>
<feature type="transmembrane region" description="Helical" evidence="1">
    <location>
        <begin position="266"/>
        <end position="283"/>
    </location>
</feature>
<dbReference type="InterPro" id="IPR050879">
    <property type="entry name" value="Acyltransferase_3"/>
</dbReference>
<comment type="caution">
    <text evidence="3">The sequence shown here is derived from an EMBL/GenBank/DDBJ whole genome shotgun (WGS) entry which is preliminary data.</text>
</comment>
<protein>
    <submittedName>
        <fullName evidence="3">Acyltransferase</fullName>
    </submittedName>
</protein>
<accession>A0ABX0QPA4</accession>
<keyword evidence="4" id="KW-1185">Reference proteome</keyword>
<feature type="transmembrane region" description="Helical" evidence="1">
    <location>
        <begin position="68"/>
        <end position="87"/>
    </location>
</feature>
<feature type="transmembrane region" description="Helical" evidence="1">
    <location>
        <begin position="155"/>
        <end position="175"/>
    </location>
</feature>
<feature type="transmembrane region" description="Helical" evidence="1">
    <location>
        <begin position="107"/>
        <end position="125"/>
    </location>
</feature>
<dbReference type="GO" id="GO:0016746">
    <property type="term" value="F:acyltransferase activity"/>
    <property type="evidence" value="ECO:0007669"/>
    <property type="project" value="UniProtKB-KW"/>
</dbReference>
<organism evidence="3 4">
    <name type="scientific">Fibrivirga algicola</name>
    <dbReference type="NCBI Taxonomy" id="2950420"/>
    <lineage>
        <taxon>Bacteria</taxon>
        <taxon>Pseudomonadati</taxon>
        <taxon>Bacteroidota</taxon>
        <taxon>Cytophagia</taxon>
        <taxon>Cytophagales</taxon>
        <taxon>Spirosomataceae</taxon>
        <taxon>Fibrivirga</taxon>
    </lineage>
</organism>
<dbReference type="PANTHER" id="PTHR23028:SF53">
    <property type="entry name" value="ACYL_TRANSF_3 DOMAIN-CONTAINING PROTEIN"/>
    <property type="match status" value="1"/>
</dbReference>
<reference evidence="3" key="1">
    <citation type="submission" date="2024-05" db="EMBL/GenBank/DDBJ databases">
        <authorList>
            <person name="Jung D.-H."/>
        </authorList>
    </citation>
    <scope>NUCLEOTIDE SEQUENCE</scope>
    <source>
        <strain evidence="3">JA-25</strain>
    </source>
</reference>
<keyword evidence="3" id="KW-0012">Acyltransferase</keyword>
<feature type="transmembrane region" description="Helical" evidence="1">
    <location>
        <begin position="330"/>
        <end position="350"/>
    </location>
</feature>
<dbReference type="Proteomes" id="UP000606008">
    <property type="component" value="Unassembled WGS sequence"/>
</dbReference>
<keyword evidence="1" id="KW-0472">Membrane</keyword>
<dbReference type="RefSeq" id="WP_166693447.1">
    <property type="nucleotide sequence ID" value="NZ_WAEL01000008.1"/>
</dbReference>
<feature type="transmembrane region" description="Helical" evidence="1">
    <location>
        <begin position="212"/>
        <end position="231"/>
    </location>
</feature>
<proteinExistence type="predicted"/>
<gene>
    <name evidence="3" type="ORF">F7231_21230</name>
</gene>
<keyword evidence="3" id="KW-0808">Transferase</keyword>
<dbReference type="PANTHER" id="PTHR23028">
    <property type="entry name" value="ACETYLTRANSFERASE"/>
    <property type="match status" value="1"/>
</dbReference>
<feature type="transmembrane region" description="Helical" evidence="1">
    <location>
        <begin position="303"/>
        <end position="324"/>
    </location>
</feature>
<evidence type="ECO:0000313" key="4">
    <source>
        <dbReference type="Proteomes" id="UP000606008"/>
    </source>
</evidence>
<evidence type="ECO:0000259" key="2">
    <source>
        <dbReference type="Pfam" id="PF01757"/>
    </source>
</evidence>
<dbReference type="InterPro" id="IPR002656">
    <property type="entry name" value="Acyl_transf_3_dom"/>
</dbReference>
<evidence type="ECO:0000256" key="1">
    <source>
        <dbReference type="SAM" id="Phobius"/>
    </source>
</evidence>
<keyword evidence="1" id="KW-1133">Transmembrane helix</keyword>
<dbReference type="EMBL" id="WAEL01000008">
    <property type="protein sequence ID" value="NID12707.1"/>
    <property type="molecule type" value="Genomic_DNA"/>
</dbReference>
<evidence type="ECO:0000313" key="3">
    <source>
        <dbReference type="EMBL" id="NID12707.1"/>
    </source>
</evidence>
<sequence>MSSINPSTPLPEPIIAADMPARQQLQTIQAVRGVAALVVVAFHLTQFVDGTYTESLWFDLFERGFAGVDLFFVISGFVIVYTSQSYIGRPETLRTYLTKRAIRVYPIYWLTILLITALMGVSLLLRPNGVGKVITERWPGLDTFLLTPHHHNLNIVSWSLSHELFFYLLFACLIISRKLWVIPAFFLAGTLYVAFTKQVYFEDQRNVWEYFWFNPLNAEFALGALAGYGFLHHSIAKWEGIGAALLGLLWLYSFGDTPNEFYAERLLHYGVASLLILIAVLAYEHHRRPTVPQWIISTGDASYLIYLIHTPLLIPFTRLLTRLFPTYSPIGVPLACVGLILVVTYLSILTHRLIEKPLMRYLSARLLPARKVVAAR</sequence>
<name>A0ABX0QPA4_9BACT</name>